<dbReference type="SUPFAM" id="SSF158472">
    <property type="entry name" value="HAMP domain-like"/>
    <property type="match status" value="1"/>
</dbReference>
<name>A0AAU8LT88_9BACT</name>
<dbReference type="Pfam" id="PF00672">
    <property type="entry name" value="HAMP"/>
    <property type="match status" value="1"/>
</dbReference>
<proteinExistence type="predicted"/>
<dbReference type="GO" id="GO:0007165">
    <property type="term" value="P:signal transduction"/>
    <property type="evidence" value="ECO:0007669"/>
    <property type="project" value="InterPro"/>
</dbReference>
<dbReference type="GO" id="GO:0016020">
    <property type="term" value="C:membrane"/>
    <property type="evidence" value="ECO:0007669"/>
    <property type="project" value="InterPro"/>
</dbReference>
<dbReference type="InterPro" id="IPR003660">
    <property type="entry name" value="HAMP_dom"/>
</dbReference>
<reference evidence="3" key="2">
    <citation type="submission" date="2024-06" db="EMBL/GenBank/DDBJ databases">
        <authorList>
            <person name="Plum-Jensen L.E."/>
            <person name="Schramm A."/>
            <person name="Marshall I.P.G."/>
        </authorList>
    </citation>
    <scope>NUCLEOTIDE SEQUENCE</scope>
    <source>
        <strain evidence="3">Rat1</strain>
    </source>
</reference>
<gene>
    <name evidence="3" type="ORF">Q3M24_21005</name>
</gene>
<feature type="transmembrane region" description="Helical" evidence="1">
    <location>
        <begin position="73"/>
        <end position="97"/>
    </location>
</feature>
<feature type="transmembrane region" description="Helical" evidence="1">
    <location>
        <begin position="43"/>
        <end position="67"/>
    </location>
</feature>
<dbReference type="AlphaFoldDB" id="A0AAU8LT88"/>
<sequence>MRAVWWKAVWAGRHKVHLKTDLSPMSTLLEAANDVSLRKKVSLFFLLNFMLTFITAAGLLYAFIYHGDETPRIFYGALCAILFVLLSIQAAAMLYFLRHIIRPLTEIQAASRLMADGHLETSNYVKRSDEIGSLGENINDLAVNMQEVLLFVWNHSQSSRDLLENIAQNLNFSLEKERGGKN</sequence>
<evidence type="ECO:0000313" key="3">
    <source>
        <dbReference type="EMBL" id="XCN72739.1"/>
    </source>
</evidence>
<organism evidence="3">
    <name type="scientific">Candidatus Electrothrix aestuarii</name>
    <dbReference type="NCBI Taxonomy" id="3062594"/>
    <lineage>
        <taxon>Bacteria</taxon>
        <taxon>Pseudomonadati</taxon>
        <taxon>Thermodesulfobacteriota</taxon>
        <taxon>Desulfobulbia</taxon>
        <taxon>Desulfobulbales</taxon>
        <taxon>Desulfobulbaceae</taxon>
        <taxon>Candidatus Electrothrix</taxon>
    </lineage>
</organism>
<dbReference type="PROSITE" id="PS50885">
    <property type="entry name" value="HAMP"/>
    <property type="match status" value="1"/>
</dbReference>
<reference evidence="3" key="1">
    <citation type="journal article" date="2024" name="Syst. Appl. Microbiol.">
        <title>First single-strain enrichments of Electrothrix cable bacteria, description of E. aestuarii sp. nov. and E. rattekaaiensis sp. nov., and proposal of a cable bacteria taxonomy following the rules of the SeqCode.</title>
        <authorList>
            <person name="Plum-Jensen L.E."/>
            <person name="Schramm A."/>
            <person name="Marshall I.P.G."/>
        </authorList>
    </citation>
    <scope>NUCLEOTIDE SEQUENCE</scope>
    <source>
        <strain evidence="3">Rat1</strain>
    </source>
</reference>
<keyword evidence="1" id="KW-1133">Transmembrane helix</keyword>
<feature type="domain" description="HAMP" evidence="2">
    <location>
        <begin position="98"/>
        <end position="150"/>
    </location>
</feature>
<keyword evidence="1" id="KW-0472">Membrane</keyword>
<protein>
    <submittedName>
        <fullName evidence="3">HAMP domain-containing protein</fullName>
    </submittedName>
</protein>
<dbReference type="EMBL" id="CP159373">
    <property type="protein sequence ID" value="XCN72739.1"/>
    <property type="molecule type" value="Genomic_DNA"/>
</dbReference>
<dbReference type="SMART" id="SM00304">
    <property type="entry name" value="HAMP"/>
    <property type="match status" value="1"/>
</dbReference>
<dbReference type="KEGG" id="eaj:Q3M24_21005"/>
<evidence type="ECO:0000256" key="1">
    <source>
        <dbReference type="SAM" id="Phobius"/>
    </source>
</evidence>
<evidence type="ECO:0000259" key="2">
    <source>
        <dbReference type="PROSITE" id="PS50885"/>
    </source>
</evidence>
<dbReference type="Gene3D" id="6.10.340.10">
    <property type="match status" value="1"/>
</dbReference>
<accession>A0AAU8LT88</accession>
<dbReference type="CDD" id="cd06225">
    <property type="entry name" value="HAMP"/>
    <property type="match status" value="1"/>
</dbReference>
<keyword evidence="1" id="KW-0812">Transmembrane</keyword>